<dbReference type="InParanoid" id="C1EEP0"/>
<dbReference type="PANTHER" id="PTHR46757">
    <property type="entry name" value="SORTING NEXIN-RELATED"/>
    <property type="match status" value="1"/>
</dbReference>
<dbReference type="InterPro" id="IPR044279">
    <property type="entry name" value="SNX2A/B"/>
</dbReference>
<feature type="compositionally biased region" description="Basic and acidic residues" evidence="1">
    <location>
        <begin position="66"/>
        <end position="94"/>
    </location>
</feature>
<evidence type="ECO:0000256" key="1">
    <source>
        <dbReference type="SAM" id="MobiDB-lite"/>
    </source>
</evidence>
<keyword evidence="4" id="KW-1185">Reference proteome</keyword>
<dbReference type="AlphaFoldDB" id="C1EEP0"/>
<feature type="region of interest" description="Disordered" evidence="1">
    <location>
        <begin position="1"/>
        <end position="191"/>
    </location>
</feature>
<feature type="compositionally biased region" description="Pro residues" evidence="1">
    <location>
        <begin position="174"/>
        <end position="187"/>
    </location>
</feature>
<dbReference type="CDD" id="cd07596">
    <property type="entry name" value="BAR_SNX"/>
    <property type="match status" value="1"/>
</dbReference>
<feature type="region of interest" description="Disordered" evidence="1">
    <location>
        <begin position="273"/>
        <end position="300"/>
    </location>
</feature>
<dbReference type="GeneID" id="8247435"/>
<dbReference type="EMBL" id="CP001330">
    <property type="protein sequence ID" value="ACO66567.1"/>
    <property type="molecule type" value="Genomic_DNA"/>
</dbReference>
<dbReference type="OMA" id="QGNMDRF"/>
<dbReference type="PANTHER" id="PTHR46757:SF2">
    <property type="entry name" value="OS05G0346100 PROTEIN"/>
    <property type="match status" value="1"/>
</dbReference>
<sequence length="810" mass="86805">MNGDDPFGRGSGDDDGSFGGARLMDSHGENPFANEGDDDDGEVSVTPSASPAAPHDPHVAPAMRPDAIDSRRPERPGQYPRDSRRDLEAPDSADKCSISPPAPPPPQFTDHPLSSPPPVPDDLARSVQNVSVADDPLGAPSAATPAMDLGPLGTPAAPDPPRSEPAPVAAAPAPAAPSPTPPRPPAAPVATHSASAMGVSYGDLLAPPPSYADSVMYADPVGYRPGASSEMHPRVPGDGGFGGTAGAAMSRTTHGGIAHTTGDVRASFAPPPVPGAGVAAAPTGEPRQMNSAPATNTNEPPLNLNLAGTPPTPSYVPPTAGRNSPGIYQSSMRGVLETSVSDPQASANATGAFGKKIVLYRVAARCDFPEYVLQEHVTWRRFRDFVGLADRLADSHRGYFVPPRPDKTLTSSSDEDFVTRRMQQLDAYLRRLASHPVLRHSKELRVFLTAQNLEADETWYRMKNKVPVPMPVPMPPPGQAHVMPMPGQENQFGGVNPQQTPPGMTAPYQPPAAPVTSPTRSRGAGKFFKEMKQTIVQSTAVGMMGGAFGLETHKPKIVEEDTAFITEKDRVLRMEQELAIASQKAERVLAAEQKHSDALGELGLECLKLSKMEEEEAGRMGSYTAAGAACQDMASQARKMGNATIRISRLSRSANNASAKSLDPLHDYLGMMPAVRKAVADRAETLLTLQTHLADVDSKKARLAKLEMDFSKMHKAEMLRRELAADEAAAEAARTEYSHIQGRHQEEFRRLEESRSREFKAMWLAFARTQVRHTEKVLQVWRAVAEDMGADPSEWADMSLAYKPTPENTP</sequence>
<dbReference type="SUPFAM" id="SSF103657">
    <property type="entry name" value="BAR/IMD domain-like"/>
    <property type="match status" value="1"/>
</dbReference>
<dbReference type="Gene3D" id="3.30.1520.10">
    <property type="entry name" value="Phox-like domain"/>
    <property type="match status" value="1"/>
</dbReference>
<dbReference type="FunCoup" id="C1EEP0">
    <property type="interactions" value="617"/>
</dbReference>
<dbReference type="OrthoDB" id="271164at2759"/>
<dbReference type="RefSeq" id="XP_002505309.1">
    <property type="nucleotide sequence ID" value="XM_002505263.1"/>
</dbReference>
<accession>C1EEP0</accession>
<dbReference type="GO" id="GO:0005768">
    <property type="term" value="C:endosome"/>
    <property type="evidence" value="ECO:0007669"/>
    <property type="project" value="UniProtKB-ARBA"/>
</dbReference>
<dbReference type="Pfam" id="PF00787">
    <property type="entry name" value="PX"/>
    <property type="match status" value="1"/>
</dbReference>
<dbReference type="Pfam" id="PF09325">
    <property type="entry name" value="Vps5"/>
    <property type="match status" value="1"/>
</dbReference>
<organism evidence="3 4">
    <name type="scientific">Micromonas commoda (strain RCC299 / NOUM17 / CCMP2709)</name>
    <name type="common">Picoplanktonic green alga</name>
    <dbReference type="NCBI Taxonomy" id="296587"/>
    <lineage>
        <taxon>Eukaryota</taxon>
        <taxon>Viridiplantae</taxon>
        <taxon>Chlorophyta</taxon>
        <taxon>Mamiellophyceae</taxon>
        <taxon>Mamiellales</taxon>
        <taxon>Mamiellaceae</taxon>
        <taxon>Micromonas</taxon>
    </lineage>
</organism>
<gene>
    <name evidence="3" type="ORF">MICPUN_62692</name>
</gene>
<dbReference type="GO" id="GO:0035091">
    <property type="term" value="F:phosphatidylinositol binding"/>
    <property type="evidence" value="ECO:0007669"/>
    <property type="project" value="InterPro"/>
</dbReference>
<proteinExistence type="predicted"/>
<dbReference type="eggNOG" id="KOG2273">
    <property type="taxonomic scope" value="Eukaryota"/>
</dbReference>
<protein>
    <recommendedName>
        <fullName evidence="2">PX domain-containing protein</fullName>
    </recommendedName>
</protein>
<evidence type="ECO:0000313" key="3">
    <source>
        <dbReference type="EMBL" id="ACO66567.1"/>
    </source>
</evidence>
<dbReference type="SMART" id="SM00312">
    <property type="entry name" value="PX"/>
    <property type="match status" value="1"/>
</dbReference>
<dbReference type="SUPFAM" id="SSF64268">
    <property type="entry name" value="PX domain"/>
    <property type="match status" value="1"/>
</dbReference>
<dbReference type="InterPro" id="IPR001683">
    <property type="entry name" value="PX_dom"/>
</dbReference>
<dbReference type="KEGG" id="mis:MICPUN_62692"/>
<feature type="domain" description="PX" evidence="2">
    <location>
        <begin position="338"/>
        <end position="455"/>
    </location>
</feature>
<dbReference type="PROSITE" id="PS50195">
    <property type="entry name" value="PX"/>
    <property type="match status" value="1"/>
</dbReference>
<dbReference type="Proteomes" id="UP000002009">
    <property type="component" value="Chromosome 11"/>
</dbReference>
<dbReference type="Gene3D" id="1.20.1270.60">
    <property type="entry name" value="Arfaptin homology (AH) domain/BAR domain"/>
    <property type="match status" value="1"/>
</dbReference>
<evidence type="ECO:0000259" key="2">
    <source>
        <dbReference type="PROSITE" id="PS50195"/>
    </source>
</evidence>
<dbReference type="InterPro" id="IPR027267">
    <property type="entry name" value="AH/BAR_dom_sf"/>
</dbReference>
<dbReference type="InterPro" id="IPR015404">
    <property type="entry name" value="Vps5_C"/>
</dbReference>
<dbReference type="InterPro" id="IPR036871">
    <property type="entry name" value="PX_dom_sf"/>
</dbReference>
<dbReference type="STRING" id="296587.C1EEP0"/>
<name>C1EEP0_MICCC</name>
<reference evidence="3 4" key="1">
    <citation type="journal article" date="2009" name="Science">
        <title>Green evolution and dynamic adaptations revealed by genomes of the marine picoeukaryotes Micromonas.</title>
        <authorList>
            <person name="Worden A.Z."/>
            <person name="Lee J.H."/>
            <person name="Mock T."/>
            <person name="Rouze P."/>
            <person name="Simmons M.P."/>
            <person name="Aerts A.L."/>
            <person name="Allen A.E."/>
            <person name="Cuvelier M.L."/>
            <person name="Derelle E."/>
            <person name="Everett M.V."/>
            <person name="Foulon E."/>
            <person name="Grimwood J."/>
            <person name="Gundlach H."/>
            <person name="Henrissat B."/>
            <person name="Napoli C."/>
            <person name="McDonald S.M."/>
            <person name="Parker M.S."/>
            <person name="Rombauts S."/>
            <person name="Salamov A."/>
            <person name="Von Dassow P."/>
            <person name="Badger J.H."/>
            <person name="Coutinho P.M."/>
            <person name="Demir E."/>
            <person name="Dubchak I."/>
            <person name="Gentemann C."/>
            <person name="Eikrem W."/>
            <person name="Gready J.E."/>
            <person name="John U."/>
            <person name="Lanier W."/>
            <person name="Lindquist E.A."/>
            <person name="Lucas S."/>
            <person name="Mayer K.F."/>
            <person name="Moreau H."/>
            <person name="Not F."/>
            <person name="Otillar R."/>
            <person name="Panaud O."/>
            <person name="Pangilinan J."/>
            <person name="Paulsen I."/>
            <person name="Piegu B."/>
            <person name="Poliakov A."/>
            <person name="Robbens S."/>
            <person name="Schmutz J."/>
            <person name="Toulza E."/>
            <person name="Wyss T."/>
            <person name="Zelensky A."/>
            <person name="Zhou K."/>
            <person name="Armbrust E.V."/>
            <person name="Bhattacharya D."/>
            <person name="Goodenough U.W."/>
            <person name="Van de Peer Y."/>
            <person name="Grigoriev I.V."/>
        </authorList>
    </citation>
    <scope>NUCLEOTIDE SEQUENCE [LARGE SCALE GENOMIC DNA]</scope>
    <source>
        <strain evidence="4">RCC299 / NOUM17</strain>
    </source>
</reference>
<evidence type="ECO:0000313" key="4">
    <source>
        <dbReference type="Proteomes" id="UP000002009"/>
    </source>
</evidence>